<dbReference type="InterPro" id="IPR050109">
    <property type="entry name" value="HTH-type_TetR-like_transc_reg"/>
</dbReference>
<dbReference type="Proteomes" id="UP000284605">
    <property type="component" value="Unassembled WGS sequence"/>
</dbReference>
<protein>
    <submittedName>
        <fullName evidence="4">TetR/AcrR family transcriptional regulator</fullName>
    </submittedName>
</protein>
<dbReference type="Pfam" id="PF00440">
    <property type="entry name" value="TetR_N"/>
    <property type="match status" value="1"/>
</dbReference>
<evidence type="ECO:0000256" key="1">
    <source>
        <dbReference type="ARBA" id="ARBA00023125"/>
    </source>
</evidence>
<dbReference type="GO" id="GO:0003700">
    <property type="term" value="F:DNA-binding transcription factor activity"/>
    <property type="evidence" value="ECO:0007669"/>
    <property type="project" value="TreeGrafter"/>
</dbReference>
<dbReference type="InterPro" id="IPR001647">
    <property type="entry name" value="HTH_TetR"/>
</dbReference>
<feature type="DNA-binding region" description="H-T-H motif" evidence="2">
    <location>
        <begin position="55"/>
        <end position="74"/>
    </location>
</feature>
<evidence type="ECO:0000259" key="3">
    <source>
        <dbReference type="PROSITE" id="PS50977"/>
    </source>
</evidence>
<reference evidence="4 5" key="1">
    <citation type="submission" date="2018-09" db="EMBL/GenBank/DDBJ databases">
        <authorList>
            <person name="Zhu H."/>
        </authorList>
    </citation>
    <scope>NUCLEOTIDE SEQUENCE [LARGE SCALE GENOMIC DNA]</scope>
    <source>
        <strain evidence="4 5">K1W22B-8</strain>
    </source>
</reference>
<comment type="caution">
    <text evidence="4">The sequence shown here is derived from an EMBL/GenBank/DDBJ whole genome shotgun (WGS) entry which is preliminary data.</text>
</comment>
<dbReference type="OrthoDB" id="2356263at2"/>
<feature type="domain" description="HTH tetR-type" evidence="3">
    <location>
        <begin position="32"/>
        <end position="92"/>
    </location>
</feature>
<dbReference type="PROSITE" id="PS50977">
    <property type="entry name" value="HTH_TETR_2"/>
    <property type="match status" value="1"/>
</dbReference>
<evidence type="ECO:0000313" key="4">
    <source>
        <dbReference type="EMBL" id="RJF86506.1"/>
    </source>
</evidence>
<dbReference type="PRINTS" id="PR00455">
    <property type="entry name" value="HTHTETR"/>
</dbReference>
<sequence>MSVEPKTAEPAESEAGRRRAQAAQALRAAKDALSREHILDAAERVFADGGFASARMQDVAREAGISLATLYQFYPGKRELHRAILIARDNEMLEAVLQKVQASLERPQSMVQMLWVQRAHMQFLLGHTDYLRLILQEGYAWYHAAAQPTSDEQQIWERGIAAIEQVLAWGIAAGHMVGGKGPDQARMVLALQQTRLANWVADGMHEAHDAVIERVQTDFVRFFCRPAVALDLLTEDGAGLKPAVLAQIEQLDEAA</sequence>
<dbReference type="PANTHER" id="PTHR30055:SF201">
    <property type="entry name" value="TRANSCRIPTIONAL REGULATORY PROTEIN"/>
    <property type="match status" value="1"/>
</dbReference>
<evidence type="ECO:0000256" key="2">
    <source>
        <dbReference type="PROSITE-ProRule" id="PRU00335"/>
    </source>
</evidence>
<dbReference type="EMBL" id="QYUK01000011">
    <property type="protein sequence ID" value="RJF86506.1"/>
    <property type="molecule type" value="Genomic_DNA"/>
</dbReference>
<name>A0A418W939_9PROT</name>
<keyword evidence="1 2" id="KW-0238">DNA-binding</keyword>
<organism evidence="4 5">
    <name type="scientific">Oleomonas cavernae</name>
    <dbReference type="NCBI Taxonomy" id="2320859"/>
    <lineage>
        <taxon>Bacteria</taxon>
        <taxon>Pseudomonadati</taxon>
        <taxon>Pseudomonadota</taxon>
        <taxon>Alphaproteobacteria</taxon>
        <taxon>Acetobacterales</taxon>
        <taxon>Acetobacteraceae</taxon>
        <taxon>Oleomonas</taxon>
    </lineage>
</organism>
<gene>
    <name evidence="4" type="ORF">D3874_05260</name>
</gene>
<keyword evidence="5" id="KW-1185">Reference proteome</keyword>
<dbReference type="GO" id="GO:0000976">
    <property type="term" value="F:transcription cis-regulatory region binding"/>
    <property type="evidence" value="ECO:0007669"/>
    <property type="project" value="TreeGrafter"/>
</dbReference>
<dbReference type="PANTHER" id="PTHR30055">
    <property type="entry name" value="HTH-TYPE TRANSCRIPTIONAL REGULATOR RUTR"/>
    <property type="match status" value="1"/>
</dbReference>
<proteinExistence type="predicted"/>
<accession>A0A418W939</accession>
<dbReference type="SUPFAM" id="SSF46689">
    <property type="entry name" value="Homeodomain-like"/>
    <property type="match status" value="1"/>
</dbReference>
<dbReference type="Gene3D" id="1.10.357.10">
    <property type="entry name" value="Tetracycline Repressor, domain 2"/>
    <property type="match status" value="1"/>
</dbReference>
<dbReference type="RefSeq" id="WP_119777147.1">
    <property type="nucleotide sequence ID" value="NZ_QYUK01000011.1"/>
</dbReference>
<dbReference type="AlphaFoldDB" id="A0A418W939"/>
<evidence type="ECO:0000313" key="5">
    <source>
        <dbReference type="Proteomes" id="UP000284605"/>
    </source>
</evidence>
<dbReference type="InterPro" id="IPR009057">
    <property type="entry name" value="Homeodomain-like_sf"/>
</dbReference>